<dbReference type="Pfam" id="PF13173">
    <property type="entry name" value="AAA_14"/>
    <property type="match status" value="1"/>
</dbReference>
<dbReference type="InterPro" id="IPR027417">
    <property type="entry name" value="P-loop_NTPase"/>
</dbReference>
<dbReference type="EMBL" id="JADIMZ010000013">
    <property type="protein sequence ID" value="MBO8431870.1"/>
    <property type="molecule type" value="Genomic_DNA"/>
</dbReference>
<dbReference type="Gene3D" id="3.40.50.300">
    <property type="entry name" value="P-loop containing nucleotide triphosphate hydrolases"/>
    <property type="match status" value="1"/>
</dbReference>
<sequence>MLKRKIEDALITWKNRPGHKPLVIMGIRQCGKTFIAKHFAAENYKNVVYMNFIKEPERINAFVGSKDVDNILLNLSAQIQGVKFIPGETCFIFDEIQDCPEARTSLKFFKEDGRFDVIATGSLLGIQGYGDELKKRRRKLTQAKDFGINSVPVGSEDIIEMYPLDFEEFLWANGMNPDVIEVLRKFYTEETPVPEGIHVAMRNYLNLYVAIGGLPAPINAFLATNNMNAVSEEYKGILKEYRDDMVKYAPDKDKPHIRECFNSIPKQLAKENKKFQYNKVKSGGRGETYLGSLQWLEDAGIICRCYNTDITGLPMEGNAKDNVFKVYTADIGLLIEMLGPGIRADILQGNLGGFKGAIFENLMADTLHKKQQSLYYFLKDSGLELDFLVRMKGECVPLEVKAKTAQAKSVQTVLKHPDKYHVKHVIKFGDFNVGRQGQLLTLPNYMQFLLDLEPEQIILEPIDVDAVNSLAREILHK</sequence>
<evidence type="ECO:0000313" key="4">
    <source>
        <dbReference type="Proteomes" id="UP000823612"/>
    </source>
</evidence>
<dbReference type="PANTHER" id="PTHR33295">
    <property type="entry name" value="ATPASE"/>
    <property type="match status" value="1"/>
</dbReference>
<organism evidence="3 4">
    <name type="scientific">Candidatus Pullibacteroides excrementavium</name>
    <dbReference type="NCBI Taxonomy" id="2840905"/>
    <lineage>
        <taxon>Bacteria</taxon>
        <taxon>Pseudomonadati</taxon>
        <taxon>Bacteroidota</taxon>
        <taxon>Bacteroidia</taxon>
        <taxon>Bacteroidales</taxon>
        <taxon>Candidatus Pullibacteroides</taxon>
    </lineage>
</organism>
<dbReference type="SUPFAM" id="SSF52540">
    <property type="entry name" value="P-loop containing nucleoside triphosphate hydrolases"/>
    <property type="match status" value="1"/>
</dbReference>
<dbReference type="Proteomes" id="UP000823612">
    <property type="component" value="Unassembled WGS sequence"/>
</dbReference>
<proteinExistence type="predicted"/>
<accession>A0A9D9GYM3</accession>
<gene>
    <name evidence="3" type="ORF">IAB08_01060</name>
</gene>
<comment type="caution">
    <text evidence="3">The sequence shown here is derived from an EMBL/GenBank/DDBJ whole genome shotgun (WGS) entry which is preliminary data.</text>
</comment>
<feature type="domain" description="DUF4143" evidence="2">
    <location>
        <begin position="243"/>
        <end position="402"/>
    </location>
</feature>
<protein>
    <submittedName>
        <fullName evidence="3">ATP-binding protein</fullName>
    </submittedName>
</protein>
<name>A0A9D9GYM3_9BACT</name>
<dbReference type="InterPro" id="IPR025420">
    <property type="entry name" value="DUF4143"/>
</dbReference>
<evidence type="ECO:0000313" key="3">
    <source>
        <dbReference type="EMBL" id="MBO8431870.1"/>
    </source>
</evidence>
<dbReference type="GO" id="GO:0005524">
    <property type="term" value="F:ATP binding"/>
    <property type="evidence" value="ECO:0007669"/>
    <property type="project" value="UniProtKB-KW"/>
</dbReference>
<evidence type="ECO:0000259" key="1">
    <source>
        <dbReference type="Pfam" id="PF13173"/>
    </source>
</evidence>
<keyword evidence="3" id="KW-0067">ATP-binding</keyword>
<feature type="domain" description="AAA" evidence="1">
    <location>
        <begin position="19"/>
        <end position="170"/>
    </location>
</feature>
<dbReference type="PANTHER" id="PTHR33295:SF7">
    <property type="entry name" value="ATPASE"/>
    <property type="match status" value="1"/>
</dbReference>
<dbReference type="AlphaFoldDB" id="A0A9D9GYM3"/>
<dbReference type="InterPro" id="IPR041682">
    <property type="entry name" value="AAA_14"/>
</dbReference>
<evidence type="ECO:0000259" key="2">
    <source>
        <dbReference type="Pfam" id="PF13635"/>
    </source>
</evidence>
<dbReference type="Pfam" id="PF13635">
    <property type="entry name" value="DUF4143"/>
    <property type="match status" value="1"/>
</dbReference>
<keyword evidence="3" id="KW-0547">Nucleotide-binding</keyword>
<reference evidence="3" key="1">
    <citation type="submission" date="2020-10" db="EMBL/GenBank/DDBJ databases">
        <authorList>
            <person name="Gilroy R."/>
        </authorList>
    </citation>
    <scope>NUCLEOTIDE SEQUENCE</scope>
    <source>
        <strain evidence="3">2889</strain>
    </source>
</reference>
<reference evidence="3" key="2">
    <citation type="journal article" date="2021" name="PeerJ">
        <title>Extensive microbial diversity within the chicken gut microbiome revealed by metagenomics and culture.</title>
        <authorList>
            <person name="Gilroy R."/>
            <person name="Ravi A."/>
            <person name="Getino M."/>
            <person name="Pursley I."/>
            <person name="Horton D.L."/>
            <person name="Alikhan N.F."/>
            <person name="Baker D."/>
            <person name="Gharbi K."/>
            <person name="Hall N."/>
            <person name="Watson M."/>
            <person name="Adriaenssens E.M."/>
            <person name="Foster-Nyarko E."/>
            <person name="Jarju S."/>
            <person name="Secka A."/>
            <person name="Antonio M."/>
            <person name="Oren A."/>
            <person name="Chaudhuri R.R."/>
            <person name="La Ragione R."/>
            <person name="Hildebrand F."/>
            <person name="Pallen M.J."/>
        </authorList>
    </citation>
    <scope>NUCLEOTIDE SEQUENCE</scope>
    <source>
        <strain evidence="3">2889</strain>
    </source>
</reference>